<dbReference type="AlphaFoldDB" id="A0A225AG27"/>
<evidence type="ECO:0000256" key="7">
    <source>
        <dbReference type="ARBA" id="ARBA00023128"/>
    </source>
</evidence>
<dbReference type="Pfam" id="PF04716">
    <property type="entry name" value="ETC_C1_NDUFA5"/>
    <property type="match status" value="1"/>
</dbReference>
<dbReference type="InterPro" id="IPR006806">
    <property type="entry name" value="NDUFA5"/>
</dbReference>
<dbReference type="GeneID" id="31007373"/>
<evidence type="ECO:0000256" key="4">
    <source>
        <dbReference type="ARBA" id="ARBA00022660"/>
    </source>
</evidence>
<dbReference type="OrthoDB" id="286811at2759"/>
<dbReference type="PANTHER" id="PTHR12653:SF0">
    <property type="entry name" value="NADH DEHYDROGENASE [UBIQUINONE] 1 ALPHA SUBCOMPLEX SUBUNIT 5"/>
    <property type="match status" value="1"/>
</dbReference>
<keyword evidence="3" id="KW-0813">Transport</keyword>
<evidence type="ECO:0000313" key="10">
    <source>
        <dbReference type="EMBL" id="OKL57054.1"/>
    </source>
</evidence>
<reference evidence="10 11" key="1">
    <citation type="submission" date="2015-06" db="EMBL/GenBank/DDBJ databases">
        <title>Talaromyces atroroseus IBT 11181 draft genome.</title>
        <authorList>
            <person name="Rasmussen K.B."/>
            <person name="Rasmussen S."/>
            <person name="Petersen B."/>
            <person name="Sicheritz-Ponten T."/>
            <person name="Mortensen U.H."/>
            <person name="Thrane U."/>
        </authorList>
    </citation>
    <scope>NUCLEOTIDE SEQUENCE [LARGE SCALE GENOMIC DNA]</scope>
    <source>
        <strain evidence="10 11">IBT 11181</strain>
    </source>
</reference>
<dbReference type="GO" id="GO:0022904">
    <property type="term" value="P:respiratory electron transport chain"/>
    <property type="evidence" value="ECO:0007669"/>
    <property type="project" value="InterPro"/>
</dbReference>
<gene>
    <name evidence="10" type="ORF">UA08_07617</name>
</gene>
<proteinExistence type="inferred from homology"/>
<evidence type="ECO:0000313" key="11">
    <source>
        <dbReference type="Proteomes" id="UP000214365"/>
    </source>
</evidence>
<comment type="similarity">
    <text evidence="2">Belongs to the complex I NDUFA5 subunit family.</text>
</comment>
<comment type="subcellular location">
    <subcellularLocation>
        <location evidence="1">Mitochondrion inner membrane</location>
        <topology evidence="1">Peripheral membrane protein</topology>
        <orientation evidence="1">Matrix side</orientation>
    </subcellularLocation>
</comment>
<accession>A0A225AG27</accession>
<dbReference type="EMBL" id="LFMY01000012">
    <property type="protein sequence ID" value="OKL57054.1"/>
    <property type="molecule type" value="Genomic_DNA"/>
</dbReference>
<sequence length="277" mass="31092">MLVEVALLEKSIINQSSLTPLGFLGCGIEIKSHHFAQLHCLKMRPALRLLANVKQARYLEPLAPTGLTGLVTHPSPRSTLIYLYSRTLEKLKEFPESSAYRQSTEALTRHRLKIIESTTPPGYEAWLERVKKIVAESPERFEKARLADGTFAGIQQDDTYGGPRAQEWDGQVGPITEGPVRTPEEIAKWEAIIEDAAKPEKPSDFQSETINWESEPSLEAQQIADIENKIGAGLIEEVIQVAEGELKLVGELAEAKIWEELAEKPKPGQWTYFERKH</sequence>
<keyword evidence="6" id="KW-0249">Electron transport</keyword>
<keyword evidence="4" id="KW-0679">Respiratory chain</keyword>
<evidence type="ECO:0008006" key="12">
    <source>
        <dbReference type="Google" id="ProtNLM"/>
    </source>
</evidence>
<keyword evidence="8" id="KW-0472">Membrane</keyword>
<protein>
    <recommendedName>
        <fullName evidence="12">NADH-ubiquinone oxidoreductase 29.9 kDa subunit, mitochondrial</fullName>
    </recommendedName>
</protein>
<evidence type="ECO:0000256" key="9">
    <source>
        <dbReference type="SAM" id="MobiDB-lite"/>
    </source>
</evidence>
<comment type="caution">
    <text evidence="10">The sequence shown here is derived from an EMBL/GenBank/DDBJ whole genome shotgun (WGS) entry which is preliminary data.</text>
</comment>
<organism evidence="10 11">
    <name type="scientific">Talaromyces atroroseus</name>
    <dbReference type="NCBI Taxonomy" id="1441469"/>
    <lineage>
        <taxon>Eukaryota</taxon>
        <taxon>Fungi</taxon>
        <taxon>Dikarya</taxon>
        <taxon>Ascomycota</taxon>
        <taxon>Pezizomycotina</taxon>
        <taxon>Eurotiomycetes</taxon>
        <taxon>Eurotiomycetidae</taxon>
        <taxon>Eurotiales</taxon>
        <taxon>Trichocomaceae</taxon>
        <taxon>Talaromyces</taxon>
        <taxon>Talaromyces sect. Trachyspermi</taxon>
    </lineage>
</organism>
<dbReference type="RefSeq" id="XP_020117175.1">
    <property type="nucleotide sequence ID" value="XM_020262531.1"/>
</dbReference>
<dbReference type="STRING" id="1441469.A0A225AG27"/>
<name>A0A225AG27_TALAT</name>
<evidence type="ECO:0000256" key="5">
    <source>
        <dbReference type="ARBA" id="ARBA00022792"/>
    </source>
</evidence>
<feature type="region of interest" description="Disordered" evidence="9">
    <location>
        <begin position="158"/>
        <end position="179"/>
    </location>
</feature>
<evidence type="ECO:0000256" key="1">
    <source>
        <dbReference type="ARBA" id="ARBA00004443"/>
    </source>
</evidence>
<evidence type="ECO:0000256" key="6">
    <source>
        <dbReference type="ARBA" id="ARBA00022982"/>
    </source>
</evidence>
<keyword evidence="11" id="KW-1185">Reference proteome</keyword>
<dbReference type="GO" id="GO:0005743">
    <property type="term" value="C:mitochondrial inner membrane"/>
    <property type="evidence" value="ECO:0007669"/>
    <property type="project" value="UniProtKB-SubCell"/>
</dbReference>
<dbReference type="Proteomes" id="UP000214365">
    <property type="component" value="Unassembled WGS sequence"/>
</dbReference>
<evidence type="ECO:0000256" key="2">
    <source>
        <dbReference type="ARBA" id="ARBA00010261"/>
    </source>
</evidence>
<dbReference type="PANTHER" id="PTHR12653">
    <property type="entry name" value="NADH-UBIQUINONE OXIDOREDUCTASE 13 KD-B SUBUNIT"/>
    <property type="match status" value="1"/>
</dbReference>
<keyword evidence="5" id="KW-0999">Mitochondrion inner membrane</keyword>
<keyword evidence="7" id="KW-0496">Mitochondrion</keyword>
<evidence type="ECO:0000256" key="3">
    <source>
        <dbReference type="ARBA" id="ARBA00022448"/>
    </source>
</evidence>
<evidence type="ECO:0000256" key="8">
    <source>
        <dbReference type="ARBA" id="ARBA00023136"/>
    </source>
</evidence>